<proteinExistence type="predicted"/>
<feature type="coiled-coil region" evidence="1">
    <location>
        <begin position="13"/>
        <end position="40"/>
    </location>
</feature>
<reference evidence="2" key="2">
    <citation type="submission" date="2020-09" db="EMBL/GenBank/DDBJ databases">
        <authorList>
            <person name="Sun Q."/>
            <person name="Ohkuma M."/>
        </authorList>
    </citation>
    <scope>NUCLEOTIDE SEQUENCE</scope>
    <source>
        <strain evidence="2">JCM 30078</strain>
    </source>
</reference>
<evidence type="ECO:0000313" key="2">
    <source>
        <dbReference type="EMBL" id="GGK05350.1"/>
    </source>
</evidence>
<name>A0A917Q2Q1_9PSED</name>
<dbReference type="AlphaFoldDB" id="A0A917Q2Q1"/>
<evidence type="ECO:0000256" key="1">
    <source>
        <dbReference type="SAM" id="Coils"/>
    </source>
</evidence>
<reference evidence="2" key="1">
    <citation type="journal article" date="2014" name="Int. J. Syst. Evol. Microbiol.">
        <title>Complete genome sequence of Corynebacterium casei LMG S-19264T (=DSM 44701T), isolated from a smear-ripened cheese.</title>
        <authorList>
            <consortium name="US DOE Joint Genome Institute (JGI-PGF)"/>
            <person name="Walter F."/>
            <person name="Albersmeier A."/>
            <person name="Kalinowski J."/>
            <person name="Ruckert C."/>
        </authorList>
    </citation>
    <scope>NUCLEOTIDE SEQUENCE</scope>
    <source>
        <strain evidence="2">JCM 30078</strain>
    </source>
</reference>
<organism evidence="2 3">
    <name type="scientific">Pseudomonas matsuisoli</name>
    <dbReference type="NCBI Taxonomy" id="1515666"/>
    <lineage>
        <taxon>Bacteria</taxon>
        <taxon>Pseudomonadati</taxon>
        <taxon>Pseudomonadota</taxon>
        <taxon>Gammaproteobacteria</taxon>
        <taxon>Pseudomonadales</taxon>
        <taxon>Pseudomonadaceae</taxon>
        <taxon>Pseudomonas</taxon>
    </lineage>
</organism>
<keyword evidence="3" id="KW-1185">Reference proteome</keyword>
<gene>
    <name evidence="2" type="ORF">GCM10009304_34320</name>
</gene>
<dbReference type="Proteomes" id="UP000635983">
    <property type="component" value="Unassembled WGS sequence"/>
</dbReference>
<sequence length="74" mass="8762">MKTPHSADTRARIRELRILVDDLQIKLADLEADEQAQHEEIDQLDDYIHAVDTQFTSLQLFWITLKAEWLKSKR</sequence>
<protein>
    <submittedName>
        <fullName evidence="2">Uncharacterized protein</fullName>
    </submittedName>
</protein>
<dbReference type="RefSeq" id="WP_188984854.1">
    <property type="nucleotide sequence ID" value="NZ_BMPO01000008.1"/>
</dbReference>
<keyword evidence="1" id="KW-0175">Coiled coil</keyword>
<evidence type="ECO:0000313" key="3">
    <source>
        <dbReference type="Proteomes" id="UP000635983"/>
    </source>
</evidence>
<dbReference type="EMBL" id="BMPO01000008">
    <property type="protein sequence ID" value="GGK05350.1"/>
    <property type="molecule type" value="Genomic_DNA"/>
</dbReference>
<comment type="caution">
    <text evidence="2">The sequence shown here is derived from an EMBL/GenBank/DDBJ whole genome shotgun (WGS) entry which is preliminary data.</text>
</comment>
<accession>A0A917Q2Q1</accession>